<evidence type="ECO:0000256" key="5">
    <source>
        <dbReference type="ARBA" id="ARBA00022839"/>
    </source>
</evidence>
<keyword evidence="3 6" id="KW-0540">Nuclease</keyword>
<dbReference type="InterPro" id="IPR029052">
    <property type="entry name" value="Metallo-depent_PP-like"/>
</dbReference>
<dbReference type="InterPro" id="IPR004593">
    <property type="entry name" value="SbcD"/>
</dbReference>
<evidence type="ECO:0000256" key="2">
    <source>
        <dbReference type="ARBA" id="ARBA00013365"/>
    </source>
</evidence>
<dbReference type="PANTHER" id="PTHR30337">
    <property type="entry name" value="COMPONENT OF ATP-DEPENDENT DSDNA EXONUCLEASE"/>
    <property type="match status" value="1"/>
</dbReference>
<dbReference type="InterPro" id="IPR050535">
    <property type="entry name" value="DNA_Repair-Maintenance_Comp"/>
</dbReference>
<dbReference type="CDD" id="cd00840">
    <property type="entry name" value="MPP_Mre11_N"/>
    <property type="match status" value="1"/>
</dbReference>
<dbReference type="Proteomes" id="UP000326029">
    <property type="component" value="Chromosome"/>
</dbReference>
<dbReference type="Pfam" id="PF00149">
    <property type="entry name" value="Metallophos"/>
    <property type="match status" value="1"/>
</dbReference>
<keyword evidence="6" id="KW-0233">DNA recombination</keyword>
<proteinExistence type="inferred from homology"/>
<comment type="function">
    <text evidence="6">SbcCD cleaves DNA hairpin structures. These structures can inhibit DNA replication and are intermediates in certain DNA recombination reactions. The complex acts as a 3'-&gt;5' double strand exonuclease that can open hairpins. It also has a 5' single-strand endonuclease activity.</text>
</comment>
<feature type="domain" description="Calcineurin-like phosphoesterase" evidence="7">
    <location>
        <begin position="61"/>
        <end position="286"/>
    </location>
</feature>
<evidence type="ECO:0000313" key="9">
    <source>
        <dbReference type="Proteomes" id="UP000326029"/>
    </source>
</evidence>
<keyword evidence="4 6" id="KW-0378">Hydrolase</keyword>
<gene>
    <name evidence="6" type="primary">sbcD</name>
    <name evidence="8" type="ORF">CP977_00825</name>
</gene>
<keyword evidence="6" id="KW-0255">Endonuclease</keyword>
<comment type="similarity">
    <text evidence="1 6">Belongs to the SbcD family.</text>
</comment>
<dbReference type="InterPro" id="IPR004843">
    <property type="entry name" value="Calcineurin-like_PHP"/>
</dbReference>
<keyword evidence="9" id="KW-1185">Reference proteome</keyword>
<keyword evidence="5 6" id="KW-0269">Exonuclease</keyword>
<evidence type="ECO:0000256" key="6">
    <source>
        <dbReference type="RuleBase" id="RU363069"/>
    </source>
</evidence>
<evidence type="ECO:0000256" key="1">
    <source>
        <dbReference type="ARBA" id="ARBA00010555"/>
    </source>
</evidence>
<name>A0ABX6B9P6_9ACTN</name>
<comment type="subunit">
    <text evidence="6">Heterodimer of SbcC and SbcD.</text>
</comment>
<dbReference type="SUPFAM" id="SSF56300">
    <property type="entry name" value="Metallo-dependent phosphatases"/>
    <property type="match status" value="1"/>
</dbReference>
<sequence>MPQLLHAFLECDQMLMHGMTLAVPAIPLFLLFFGVQSRTHKAPSSAVLRLASERAHAGMSRMLHTSDWHVGHTLHGYPRTDDFEAVFAEIVDIARESKPDLIVHTGDLFHTSSPTGLSLFSATEVLRQLADVAPTVVVAGNHDSPTYFRFLDMVNGPSVGRGLYFVDRFRTVEEGGVFTFDACGGEQRIRLAAMPFVHPNRFWRRPALSTSNADYAEGLRGLQQQLVDAMREGYDPDRDVLFFAAHVYVTGATRSESERQVDESFEVAPENLPQVSYTALGHIHRPQAVRGPAFPACYAGSPLAMDFGEAGEQKSVVIVDADPGRPGRPLPRSLHAARRLDIFEGTLDELRADAARYDGTFLRAVISGEEPDVRLAQKIAEIVPQAIAIKPRLDLKPAADILVNVDPGKELELPDAFRAYLGQEGVTGAAADDTVAAFIKLLNEVDDETPSPVLAEQLLGAALEDVWSEKP</sequence>
<keyword evidence="6" id="KW-0235">DNA replication</keyword>
<evidence type="ECO:0000313" key="8">
    <source>
        <dbReference type="EMBL" id="QEV30915.1"/>
    </source>
</evidence>
<evidence type="ECO:0000256" key="4">
    <source>
        <dbReference type="ARBA" id="ARBA00022801"/>
    </source>
</evidence>
<dbReference type="EMBL" id="CP023693">
    <property type="protein sequence ID" value="QEV30915.1"/>
    <property type="molecule type" value="Genomic_DNA"/>
</dbReference>
<dbReference type="NCBIfam" id="TIGR00619">
    <property type="entry name" value="sbcd"/>
    <property type="match status" value="1"/>
</dbReference>
<dbReference type="PANTHER" id="PTHR30337:SF0">
    <property type="entry name" value="NUCLEASE SBCCD SUBUNIT D"/>
    <property type="match status" value="1"/>
</dbReference>
<dbReference type="InterPro" id="IPR041796">
    <property type="entry name" value="Mre11_N"/>
</dbReference>
<organism evidence="8 9">
    <name type="scientific">Streptomyces cinereoruber</name>
    <dbReference type="NCBI Taxonomy" id="67260"/>
    <lineage>
        <taxon>Bacteria</taxon>
        <taxon>Bacillati</taxon>
        <taxon>Actinomycetota</taxon>
        <taxon>Actinomycetes</taxon>
        <taxon>Kitasatosporales</taxon>
        <taxon>Streptomycetaceae</taxon>
        <taxon>Streptomyces</taxon>
    </lineage>
</organism>
<evidence type="ECO:0000259" key="7">
    <source>
        <dbReference type="Pfam" id="PF00149"/>
    </source>
</evidence>
<protein>
    <recommendedName>
        <fullName evidence="2 6">Nuclease SbcCD subunit D</fullName>
    </recommendedName>
</protein>
<reference evidence="8 9" key="1">
    <citation type="submission" date="2017-09" db="EMBL/GenBank/DDBJ databases">
        <authorList>
            <person name="Lee N."/>
            <person name="Cho B.-K."/>
        </authorList>
    </citation>
    <scope>NUCLEOTIDE SEQUENCE [LARGE SCALE GENOMIC DNA]</scope>
    <source>
        <strain evidence="8 9">ATCC 19740</strain>
    </source>
</reference>
<evidence type="ECO:0000256" key="3">
    <source>
        <dbReference type="ARBA" id="ARBA00022722"/>
    </source>
</evidence>
<dbReference type="GO" id="GO:0004527">
    <property type="term" value="F:exonuclease activity"/>
    <property type="evidence" value="ECO:0007669"/>
    <property type="project" value="UniProtKB-KW"/>
</dbReference>
<accession>A0ABX6B9P6</accession>
<dbReference type="Gene3D" id="3.60.21.10">
    <property type="match status" value="1"/>
</dbReference>